<evidence type="ECO:0000256" key="1">
    <source>
        <dbReference type="ARBA" id="ARBA00011073"/>
    </source>
</evidence>
<dbReference type="InterPro" id="IPR050131">
    <property type="entry name" value="Peptidase_S8_subtilisin-like"/>
</dbReference>
<organism evidence="10 11">
    <name type="scientific">Saccharothrix variisporea</name>
    <dbReference type="NCBI Taxonomy" id="543527"/>
    <lineage>
        <taxon>Bacteria</taxon>
        <taxon>Bacillati</taxon>
        <taxon>Actinomycetota</taxon>
        <taxon>Actinomycetes</taxon>
        <taxon>Pseudonocardiales</taxon>
        <taxon>Pseudonocardiaceae</taxon>
        <taxon>Saccharothrix</taxon>
    </lineage>
</organism>
<protein>
    <submittedName>
        <fullName evidence="10">Subtilisin family serine protease</fullName>
    </submittedName>
</protein>
<proteinExistence type="inferred from homology"/>
<dbReference type="InterPro" id="IPR013783">
    <property type="entry name" value="Ig-like_fold"/>
</dbReference>
<reference evidence="10 11" key="1">
    <citation type="submission" date="2018-10" db="EMBL/GenBank/DDBJ databases">
        <title>Sequencing the genomes of 1000 actinobacteria strains.</title>
        <authorList>
            <person name="Klenk H.-P."/>
        </authorList>
    </citation>
    <scope>NUCLEOTIDE SEQUENCE [LARGE SCALE GENOMIC DNA]</scope>
    <source>
        <strain evidence="10 11">DSM 43911</strain>
    </source>
</reference>
<dbReference type="PROSITE" id="PS00138">
    <property type="entry name" value="SUBTILASE_SER"/>
    <property type="match status" value="1"/>
</dbReference>
<dbReference type="SUPFAM" id="SSF52743">
    <property type="entry name" value="Subtilisin-like"/>
    <property type="match status" value="1"/>
</dbReference>
<feature type="region of interest" description="Disordered" evidence="8">
    <location>
        <begin position="27"/>
        <end position="66"/>
    </location>
</feature>
<dbReference type="AlphaFoldDB" id="A0A495XPV0"/>
<dbReference type="InterPro" id="IPR023828">
    <property type="entry name" value="Peptidase_S8_Ser-AS"/>
</dbReference>
<dbReference type="Gene3D" id="3.40.50.200">
    <property type="entry name" value="Peptidase S8/S53 domain"/>
    <property type="match status" value="1"/>
</dbReference>
<keyword evidence="4 6" id="KW-0720">Serine protease</keyword>
<feature type="region of interest" description="Disordered" evidence="8">
    <location>
        <begin position="480"/>
        <end position="552"/>
    </location>
</feature>
<dbReference type="Pfam" id="PF00082">
    <property type="entry name" value="Peptidase_S8"/>
    <property type="match status" value="1"/>
</dbReference>
<dbReference type="Proteomes" id="UP000272729">
    <property type="component" value="Unassembled WGS sequence"/>
</dbReference>
<sequence length="1109" mass="115704">MSRGSRRLWAVALAVGGVVGAVLGAPGTSGAQGSPDGSQGSPPAPGSILARGTDSSPYSRAGGDSPYARAGGGVGIAPLGAAGTGGEVTLVTGDRVSVRDGRVSVVPGVGRQGVGFAVSTDVDGSTHVVPHDVLADLAADRLDPRLFDVGALIRDGYDDARTDRTPLIVTGDTARIAGGQDLASVRGVAVEAEKKTPFWPAGRTGKVWLDAPVRASLDRSVPQVGAPEAWQAGHTGAGTKVAVLDTGIDVTHPDLADAVVDSAVFAAGDNTDDRVGHGTHVAATITGSGRFQGVAPDAKLLNGKVLDDTGYGKESEVIAGMEWAVAAGADVVNLSLGSSRPSDGTDPLSQALNRLTAESGTLFVVSAGNSGPGESTVGSPGAADAALTVGAVDRDDALAEFSSRGPRLGDGVLKPDLTAPGVGIVAAKARNGTIGTPVDDGHVALSGTSMAAPHVAGAAAVLAGQHPDWTADRLKAALTGSAKPTSGVSAHHQGAGRLDVARASRQSTTASPSSLSLGTARWPHQDDAPITRTVTYTNDGTTPSTLRLSADVRGPGGTPAPAGMVTASPAEVTVPAGGRADVTITTTTSLAAPDGDYSGTVLAAGDGVELRTPLAVTKEVESYDVELTTTDHSGQPSPYSYYRFTDLDQPRHFRDFAADRTVQRLPKGRYFFHSPIITQLDGVWWSTNFAEPALVVDRDLRLPLDARQGRRNSVTVDRPNARPGETRSFVEIKTAWGGNTNAGDFGPDFERQLWVPSRTSLPGSARYWVMATLAQPDGAGGFVGSPYQYHVFWANDGSVPEDLHRTFADRDLARVDTVSAAQAPGKMGYRDYLAGGPLPLRVAEHYSPEIRWSRVFSQMRMAEGYRETTLFEAEPGQFEAGTRRTERWNSAVFGPALPKSGRPDGWAGRQGDVMVFDIPMFTDQSDNRYGYSDFTKARTALSKDGVHIGAADTDGSGLARVPADPGVYELTVDTARSGVSELSTEISAKWTFTSEHVPGDPVALPLSVVRFAPSLDDQNRARAGVPFAIPVYAQRNDGSSADGVVTTEVQVSYDDGKSWRPAHLARFGSRSLAFVHHPADAKFVSLRAKAHDQSGNTFEQTIIRAYGLK</sequence>
<evidence type="ECO:0000256" key="4">
    <source>
        <dbReference type="ARBA" id="ARBA00022825"/>
    </source>
</evidence>
<dbReference type="InterPro" id="IPR000209">
    <property type="entry name" value="Peptidase_S8/S53_dom"/>
</dbReference>
<feature type="active site" description="Charge relay system" evidence="5 6">
    <location>
        <position position="245"/>
    </location>
</feature>
<feature type="compositionally biased region" description="Polar residues" evidence="8">
    <location>
        <begin position="29"/>
        <end position="41"/>
    </location>
</feature>
<accession>A0A495XPV0</accession>
<dbReference type="GO" id="GO:0006508">
    <property type="term" value="P:proteolysis"/>
    <property type="evidence" value="ECO:0007669"/>
    <property type="project" value="UniProtKB-KW"/>
</dbReference>
<gene>
    <name evidence="10" type="ORF">DFJ66_7025</name>
</gene>
<dbReference type="GO" id="GO:0005975">
    <property type="term" value="P:carbohydrate metabolic process"/>
    <property type="evidence" value="ECO:0007669"/>
    <property type="project" value="UniProtKB-ARBA"/>
</dbReference>
<evidence type="ECO:0000256" key="5">
    <source>
        <dbReference type="PIRSR" id="PIRSR615500-1"/>
    </source>
</evidence>
<comment type="caution">
    <text evidence="10">The sequence shown here is derived from an EMBL/GenBank/DDBJ whole genome shotgun (WGS) entry which is preliminary data.</text>
</comment>
<dbReference type="EMBL" id="RBXR01000001">
    <property type="protein sequence ID" value="RKT73688.1"/>
    <property type="molecule type" value="Genomic_DNA"/>
</dbReference>
<feature type="compositionally biased region" description="Polar residues" evidence="8">
    <location>
        <begin position="532"/>
        <end position="547"/>
    </location>
</feature>
<keyword evidence="3 6" id="KW-0378">Hydrolase</keyword>
<dbReference type="InterPro" id="IPR036852">
    <property type="entry name" value="Peptidase_S8/S53_dom_sf"/>
</dbReference>
<name>A0A495XPV0_9PSEU</name>
<dbReference type="InterPro" id="IPR015500">
    <property type="entry name" value="Peptidase_S8_subtilisin-rel"/>
</dbReference>
<evidence type="ECO:0000256" key="7">
    <source>
        <dbReference type="RuleBase" id="RU003355"/>
    </source>
</evidence>
<evidence type="ECO:0000313" key="11">
    <source>
        <dbReference type="Proteomes" id="UP000272729"/>
    </source>
</evidence>
<feature type="domain" description="Peptidase S8/S53" evidence="9">
    <location>
        <begin position="236"/>
        <end position="496"/>
    </location>
</feature>
<feature type="compositionally biased region" description="Polar residues" evidence="8">
    <location>
        <begin position="504"/>
        <end position="517"/>
    </location>
</feature>
<dbReference type="Gene3D" id="2.60.40.10">
    <property type="entry name" value="Immunoglobulins"/>
    <property type="match status" value="1"/>
</dbReference>
<evidence type="ECO:0000256" key="6">
    <source>
        <dbReference type="PROSITE-ProRule" id="PRU01240"/>
    </source>
</evidence>
<dbReference type="InterPro" id="IPR023827">
    <property type="entry name" value="Peptidase_S8_Asp-AS"/>
</dbReference>
<evidence type="ECO:0000256" key="3">
    <source>
        <dbReference type="ARBA" id="ARBA00022801"/>
    </source>
</evidence>
<feature type="active site" description="Charge relay system" evidence="5 6">
    <location>
        <position position="277"/>
    </location>
</feature>
<evidence type="ECO:0000259" key="9">
    <source>
        <dbReference type="Pfam" id="PF00082"/>
    </source>
</evidence>
<evidence type="ECO:0000256" key="2">
    <source>
        <dbReference type="ARBA" id="ARBA00022670"/>
    </source>
</evidence>
<dbReference type="GO" id="GO:0004252">
    <property type="term" value="F:serine-type endopeptidase activity"/>
    <property type="evidence" value="ECO:0007669"/>
    <property type="project" value="UniProtKB-UniRule"/>
</dbReference>
<evidence type="ECO:0000313" key="10">
    <source>
        <dbReference type="EMBL" id="RKT73688.1"/>
    </source>
</evidence>
<keyword evidence="2 6" id="KW-0645">Protease</keyword>
<dbReference type="PROSITE" id="PS00136">
    <property type="entry name" value="SUBTILASE_ASP"/>
    <property type="match status" value="1"/>
</dbReference>
<evidence type="ECO:0000256" key="8">
    <source>
        <dbReference type="SAM" id="MobiDB-lite"/>
    </source>
</evidence>
<dbReference type="PROSITE" id="PS51892">
    <property type="entry name" value="SUBTILASE"/>
    <property type="match status" value="1"/>
</dbReference>
<keyword evidence="11" id="KW-1185">Reference proteome</keyword>
<dbReference type="PANTHER" id="PTHR43806">
    <property type="entry name" value="PEPTIDASE S8"/>
    <property type="match status" value="1"/>
</dbReference>
<feature type="active site" description="Charge relay system" evidence="5 6">
    <location>
        <position position="449"/>
    </location>
</feature>
<comment type="similarity">
    <text evidence="1 6 7">Belongs to the peptidase S8 family.</text>
</comment>
<dbReference type="PRINTS" id="PR00723">
    <property type="entry name" value="SUBTILISIN"/>
</dbReference>
<dbReference type="PANTHER" id="PTHR43806:SF11">
    <property type="entry name" value="CEREVISIN-RELATED"/>
    <property type="match status" value="1"/>
</dbReference>